<keyword evidence="5" id="KW-1185">Reference proteome</keyword>
<sequence length="123" mass="13498">MCRKFIILTLLVIISLAHGQTTTPDDATTPEGTIVEFVASAPDDVKMNSYVEIINDATQFCIKAVQEVYGYAMGYECCYDNDNVKHEDGDKWTNSNGDSCECHTGNIQCIHDTLTTPAPTPTT</sequence>
<dbReference type="PROSITE" id="PS51763">
    <property type="entry name" value="CBM10"/>
    <property type="match status" value="1"/>
</dbReference>
<reference evidence="4 5" key="1">
    <citation type="submission" date="2024-05" db="EMBL/GenBank/DDBJ databases">
        <authorList>
            <person name="Wallberg A."/>
        </authorList>
    </citation>
    <scope>NUCLEOTIDE SEQUENCE [LARGE SCALE GENOMIC DNA]</scope>
</reference>
<evidence type="ECO:0000313" key="4">
    <source>
        <dbReference type="EMBL" id="CAL4059600.1"/>
    </source>
</evidence>
<organism evidence="4 5">
    <name type="scientific">Meganyctiphanes norvegica</name>
    <name type="common">Northern krill</name>
    <name type="synonym">Thysanopoda norvegica</name>
    <dbReference type="NCBI Taxonomy" id="48144"/>
    <lineage>
        <taxon>Eukaryota</taxon>
        <taxon>Metazoa</taxon>
        <taxon>Ecdysozoa</taxon>
        <taxon>Arthropoda</taxon>
        <taxon>Crustacea</taxon>
        <taxon>Multicrustacea</taxon>
        <taxon>Malacostraca</taxon>
        <taxon>Eumalacostraca</taxon>
        <taxon>Eucarida</taxon>
        <taxon>Euphausiacea</taxon>
        <taxon>Euphausiidae</taxon>
        <taxon>Meganyctiphanes</taxon>
    </lineage>
</organism>
<name>A0AAV2PLD3_MEGNR</name>
<dbReference type="GO" id="GO:0016787">
    <property type="term" value="F:hydrolase activity"/>
    <property type="evidence" value="ECO:0007669"/>
    <property type="project" value="UniProtKB-KW"/>
</dbReference>
<evidence type="ECO:0000256" key="2">
    <source>
        <dbReference type="SAM" id="SignalP"/>
    </source>
</evidence>
<keyword evidence="1" id="KW-0378">Hydrolase</keyword>
<feature type="signal peptide" evidence="2">
    <location>
        <begin position="1"/>
        <end position="19"/>
    </location>
</feature>
<gene>
    <name evidence="4" type="ORF">MNOR_LOCUS718</name>
</gene>
<dbReference type="InterPro" id="IPR002883">
    <property type="entry name" value="CBM10/Dockerin_dom"/>
</dbReference>
<feature type="chain" id="PRO_5043651690" description="CBM10 domain-containing protein" evidence="2">
    <location>
        <begin position="20"/>
        <end position="123"/>
    </location>
</feature>
<accession>A0AAV2PLD3</accession>
<evidence type="ECO:0000259" key="3">
    <source>
        <dbReference type="PROSITE" id="PS51763"/>
    </source>
</evidence>
<dbReference type="EMBL" id="CAXKWB010000167">
    <property type="protein sequence ID" value="CAL4059600.1"/>
    <property type="molecule type" value="Genomic_DNA"/>
</dbReference>
<dbReference type="Proteomes" id="UP001497623">
    <property type="component" value="Unassembled WGS sequence"/>
</dbReference>
<comment type="caution">
    <text evidence="4">The sequence shown here is derived from an EMBL/GenBank/DDBJ whole genome shotgun (WGS) entry which is preliminary data.</text>
</comment>
<dbReference type="Gene3D" id="2.10.70.10">
    <property type="entry name" value="Complement Module, domain 1"/>
    <property type="match status" value="1"/>
</dbReference>
<protein>
    <recommendedName>
        <fullName evidence="3">CBM10 domain-containing protein</fullName>
    </recommendedName>
</protein>
<evidence type="ECO:0000256" key="1">
    <source>
        <dbReference type="ARBA" id="ARBA00022801"/>
    </source>
</evidence>
<keyword evidence="2" id="KW-0732">Signal</keyword>
<proteinExistence type="predicted"/>
<evidence type="ECO:0000313" key="5">
    <source>
        <dbReference type="Proteomes" id="UP001497623"/>
    </source>
</evidence>
<dbReference type="AlphaFoldDB" id="A0AAV2PLD3"/>
<feature type="domain" description="CBM10" evidence="3">
    <location>
        <begin position="65"/>
        <end position="103"/>
    </location>
</feature>